<evidence type="ECO:0000256" key="1">
    <source>
        <dbReference type="SAM" id="Phobius"/>
    </source>
</evidence>
<dbReference type="WBParaSite" id="HPBE_0001189301-mRNA-1">
    <property type="protein sequence ID" value="HPBE_0001189301-mRNA-1"/>
    <property type="gene ID" value="HPBE_0001189301"/>
</dbReference>
<dbReference type="AlphaFoldDB" id="A0A183FUK6"/>
<dbReference type="EMBL" id="UZAH01027271">
    <property type="protein sequence ID" value="VDO90207.1"/>
    <property type="molecule type" value="Genomic_DNA"/>
</dbReference>
<feature type="transmembrane region" description="Helical" evidence="1">
    <location>
        <begin position="98"/>
        <end position="117"/>
    </location>
</feature>
<reference evidence="3 4" key="1">
    <citation type="submission" date="2018-11" db="EMBL/GenBank/DDBJ databases">
        <authorList>
            <consortium name="Pathogen Informatics"/>
        </authorList>
    </citation>
    <scope>NUCLEOTIDE SEQUENCE [LARGE SCALE GENOMIC DNA]</scope>
</reference>
<gene>
    <name evidence="3" type="ORF">HPBE_LOCUS11894</name>
</gene>
<keyword evidence="1" id="KW-1133">Transmembrane helix</keyword>
<name>A0A183FUK6_HELPZ</name>
<reference evidence="5" key="2">
    <citation type="submission" date="2019-09" db="UniProtKB">
        <authorList>
            <consortium name="WormBaseParasite"/>
        </authorList>
    </citation>
    <scope>IDENTIFICATION</scope>
</reference>
<feature type="signal peptide" evidence="2">
    <location>
        <begin position="1"/>
        <end position="20"/>
    </location>
</feature>
<evidence type="ECO:0000313" key="3">
    <source>
        <dbReference type="EMBL" id="VDO90207.1"/>
    </source>
</evidence>
<organism evidence="4 5">
    <name type="scientific">Heligmosomoides polygyrus</name>
    <name type="common">Parasitic roundworm</name>
    <dbReference type="NCBI Taxonomy" id="6339"/>
    <lineage>
        <taxon>Eukaryota</taxon>
        <taxon>Metazoa</taxon>
        <taxon>Ecdysozoa</taxon>
        <taxon>Nematoda</taxon>
        <taxon>Chromadorea</taxon>
        <taxon>Rhabditida</taxon>
        <taxon>Rhabditina</taxon>
        <taxon>Rhabditomorpha</taxon>
        <taxon>Strongyloidea</taxon>
        <taxon>Heligmosomidae</taxon>
        <taxon>Heligmosomoides</taxon>
    </lineage>
</organism>
<keyword evidence="2" id="KW-0732">Signal</keyword>
<accession>A0A3P8A101</accession>
<proteinExistence type="predicted"/>
<dbReference type="Proteomes" id="UP000050761">
    <property type="component" value="Unassembled WGS sequence"/>
</dbReference>
<evidence type="ECO:0000313" key="4">
    <source>
        <dbReference type="Proteomes" id="UP000050761"/>
    </source>
</evidence>
<evidence type="ECO:0000256" key="2">
    <source>
        <dbReference type="SAM" id="SignalP"/>
    </source>
</evidence>
<keyword evidence="1" id="KW-0472">Membrane</keyword>
<sequence length="237" mass="26227">MKSFAVLCAFALLGICLALGANCNGKDQIFEGLSKAEIAMMCEDDDQSEGRQERVARYEATIKCYISRPTTRETTSAALAGKKNPNWTTSTRSRMKSFAVLCPFALLAICLALGANCNGKDPKIFKKFQKWELELMCGNDDQSEGKQGRVARSISSGLKSAAIIQAQGVKRSGRIRRDVKISPVIVGKVPETGERDPQDTEKAIITSLPRRRLPKLMPRKHKEAWGDTRPIMEYENA</sequence>
<evidence type="ECO:0000313" key="5">
    <source>
        <dbReference type="WBParaSite" id="HPBE_0001189301-mRNA-1"/>
    </source>
</evidence>
<accession>A0A183FUK6</accession>
<feature type="chain" id="PRO_5044551649" evidence="2">
    <location>
        <begin position="21"/>
        <end position="237"/>
    </location>
</feature>
<keyword evidence="1" id="KW-0812">Transmembrane</keyword>
<protein>
    <submittedName>
        <fullName evidence="5">Secreted protein</fullName>
    </submittedName>
</protein>
<keyword evidence="4" id="KW-1185">Reference proteome</keyword>